<dbReference type="GO" id="GO:0005737">
    <property type="term" value="C:cytoplasm"/>
    <property type="evidence" value="ECO:0007669"/>
    <property type="project" value="TreeGrafter"/>
</dbReference>
<evidence type="ECO:0000313" key="3">
    <source>
        <dbReference type="Proteomes" id="UP000030653"/>
    </source>
</evidence>
<gene>
    <name evidence="2" type="ORF">DACRYDRAFT_118856</name>
</gene>
<dbReference type="InterPro" id="IPR036291">
    <property type="entry name" value="NAD(P)-bd_dom_sf"/>
</dbReference>
<dbReference type="InterPro" id="IPR051783">
    <property type="entry name" value="NAD(P)-dependent_oxidoreduct"/>
</dbReference>
<dbReference type="InterPro" id="IPR001509">
    <property type="entry name" value="Epimerase_deHydtase"/>
</dbReference>
<dbReference type="EMBL" id="JH795874">
    <property type="protein sequence ID" value="EJT98086.1"/>
    <property type="molecule type" value="Genomic_DNA"/>
</dbReference>
<dbReference type="GO" id="GO:0004029">
    <property type="term" value="F:aldehyde dehydrogenase (NAD+) activity"/>
    <property type="evidence" value="ECO:0007669"/>
    <property type="project" value="TreeGrafter"/>
</dbReference>
<protein>
    <submittedName>
        <fullName evidence="2">NADP-binding protein</fullName>
    </submittedName>
</protein>
<sequence length="288" mass="31371">MCGETQVVLVTGASGFVGAAVTLELLKQGYKAKGTVRSQEKADAFDAVYPEHTGSITWSIVPGTGYRRARCRSRIAPRVALPLLCQRPGKGDAPTGAAGLAAGINLRQGYRPGYTYSELDWNPITWEQVMMIGDPAVAYLASKKFADQAAWNYMSTHAPKFALTRICPPMIFGPPMQPVERMKELTMSTADAAKLHVDALSHPASANQRYLAIGGHYSYAQVAHIIAQHQPELATAGKVTPSVGEPATHFDTDSGKAETEFEMGWSSINVLEIPWISCWNWRRSLGFE</sequence>
<dbReference type="GeneID" id="63685733"/>
<dbReference type="AlphaFoldDB" id="M5FX84"/>
<dbReference type="RefSeq" id="XP_040624984.1">
    <property type="nucleotide sequence ID" value="XM_040770671.1"/>
</dbReference>
<organism evidence="2 3">
    <name type="scientific">Dacryopinax primogenitus (strain DJM 731)</name>
    <name type="common">Brown rot fungus</name>
    <dbReference type="NCBI Taxonomy" id="1858805"/>
    <lineage>
        <taxon>Eukaryota</taxon>
        <taxon>Fungi</taxon>
        <taxon>Dikarya</taxon>
        <taxon>Basidiomycota</taxon>
        <taxon>Agaricomycotina</taxon>
        <taxon>Dacrymycetes</taxon>
        <taxon>Dacrymycetales</taxon>
        <taxon>Dacrymycetaceae</taxon>
        <taxon>Dacryopinax</taxon>
    </lineage>
</organism>
<dbReference type="PANTHER" id="PTHR48079">
    <property type="entry name" value="PROTEIN YEEZ"/>
    <property type="match status" value="1"/>
</dbReference>
<evidence type="ECO:0000313" key="2">
    <source>
        <dbReference type="EMBL" id="EJT98086.1"/>
    </source>
</evidence>
<dbReference type="PANTHER" id="PTHR48079:SF6">
    <property type="entry name" value="NAD(P)-BINDING DOMAIN-CONTAINING PROTEIN-RELATED"/>
    <property type="match status" value="1"/>
</dbReference>
<evidence type="ECO:0000259" key="1">
    <source>
        <dbReference type="Pfam" id="PF01370"/>
    </source>
</evidence>
<dbReference type="OrthoDB" id="2735536at2759"/>
<dbReference type="SUPFAM" id="SSF51735">
    <property type="entry name" value="NAD(P)-binding Rossmann-fold domains"/>
    <property type="match status" value="1"/>
</dbReference>
<dbReference type="Gene3D" id="3.40.50.720">
    <property type="entry name" value="NAD(P)-binding Rossmann-like Domain"/>
    <property type="match status" value="2"/>
</dbReference>
<proteinExistence type="predicted"/>
<dbReference type="Pfam" id="PF01370">
    <property type="entry name" value="Epimerase"/>
    <property type="match status" value="1"/>
</dbReference>
<dbReference type="HOGENOM" id="CLU_007383_9_2_1"/>
<dbReference type="STRING" id="1858805.M5FX84"/>
<reference evidence="2 3" key="1">
    <citation type="journal article" date="2012" name="Science">
        <title>The Paleozoic origin of enzymatic lignin decomposition reconstructed from 31 fungal genomes.</title>
        <authorList>
            <person name="Floudas D."/>
            <person name="Binder M."/>
            <person name="Riley R."/>
            <person name="Barry K."/>
            <person name="Blanchette R.A."/>
            <person name="Henrissat B."/>
            <person name="Martinez A.T."/>
            <person name="Otillar R."/>
            <person name="Spatafora J.W."/>
            <person name="Yadav J.S."/>
            <person name="Aerts A."/>
            <person name="Benoit I."/>
            <person name="Boyd A."/>
            <person name="Carlson A."/>
            <person name="Copeland A."/>
            <person name="Coutinho P.M."/>
            <person name="de Vries R.P."/>
            <person name="Ferreira P."/>
            <person name="Findley K."/>
            <person name="Foster B."/>
            <person name="Gaskell J."/>
            <person name="Glotzer D."/>
            <person name="Gorecki P."/>
            <person name="Heitman J."/>
            <person name="Hesse C."/>
            <person name="Hori C."/>
            <person name="Igarashi K."/>
            <person name="Jurgens J.A."/>
            <person name="Kallen N."/>
            <person name="Kersten P."/>
            <person name="Kohler A."/>
            <person name="Kuees U."/>
            <person name="Kumar T.K.A."/>
            <person name="Kuo A."/>
            <person name="LaButti K."/>
            <person name="Larrondo L.F."/>
            <person name="Lindquist E."/>
            <person name="Ling A."/>
            <person name="Lombard V."/>
            <person name="Lucas S."/>
            <person name="Lundell T."/>
            <person name="Martin R."/>
            <person name="McLaughlin D.J."/>
            <person name="Morgenstern I."/>
            <person name="Morin E."/>
            <person name="Murat C."/>
            <person name="Nagy L.G."/>
            <person name="Nolan M."/>
            <person name="Ohm R.A."/>
            <person name="Patyshakuliyeva A."/>
            <person name="Rokas A."/>
            <person name="Ruiz-Duenas F.J."/>
            <person name="Sabat G."/>
            <person name="Salamov A."/>
            <person name="Samejima M."/>
            <person name="Schmutz J."/>
            <person name="Slot J.C."/>
            <person name="St John F."/>
            <person name="Stenlid J."/>
            <person name="Sun H."/>
            <person name="Sun S."/>
            <person name="Syed K."/>
            <person name="Tsang A."/>
            <person name="Wiebenga A."/>
            <person name="Young D."/>
            <person name="Pisabarro A."/>
            <person name="Eastwood D.C."/>
            <person name="Martin F."/>
            <person name="Cullen D."/>
            <person name="Grigoriev I.V."/>
            <person name="Hibbett D.S."/>
        </authorList>
    </citation>
    <scope>NUCLEOTIDE SEQUENCE [LARGE SCALE GENOMIC DNA]</scope>
    <source>
        <strain evidence="2 3">DJM-731 SS1</strain>
    </source>
</reference>
<keyword evidence="3" id="KW-1185">Reference proteome</keyword>
<accession>M5FX84</accession>
<dbReference type="Proteomes" id="UP000030653">
    <property type="component" value="Unassembled WGS sequence"/>
</dbReference>
<dbReference type="OMA" id="LEIPWIS"/>
<feature type="domain" description="NAD-dependent epimerase/dehydratase" evidence="1">
    <location>
        <begin position="8"/>
        <end position="41"/>
    </location>
</feature>
<name>M5FX84_DACPD</name>